<name>A0ACD3QNH9_LARCR</name>
<evidence type="ECO:0000313" key="1">
    <source>
        <dbReference type="EMBL" id="TMS08660.1"/>
    </source>
</evidence>
<organism evidence="1 2">
    <name type="scientific">Larimichthys crocea</name>
    <name type="common">Large yellow croaker</name>
    <name type="synonym">Pseudosciaena crocea</name>
    <dbReference type="NCBI Taxonomy" id="215358"/>
    <lineage>
        <taxon>Eukaryota</taxon>
        <taxon>Metazoa</taxon>
        <taxon>Chordata</taxon>
        <taxon>Craniata</taxon>
        <taxon>Vertebrata</taxon>
        <taxon>Euteleostomi</taxon>
        <taxon>Actinopterygii</taxon>
        <taxon>Neopterygii</taxon>
        <taxon>Teleostei</taxon>
        <taxon>Neoteleostei</taxon>
        <taxon>Acanthomorphata</taxon>
        <taxon>Eupercaria</taxon>
        <taxon>Sciaenidae</taxon>
        <taxon>Larimichthys</taxon>
    </lineage>
</organism>
<dbReference type="Proteomes" id="UP000793456">
    <property type="component" value="Chromosome XVII"/>
</dbReference>
<comment type="caution">
    <text evidence="1">The sequence shown here is derived from an EMBL/GenBank/DDBJ whole genome shotgun (WGS) entry which is preliminary data.</text>
</comment>
<dbReference type="EMBL" id="CM011690">
    <property type="protein sequence ID" value="TMS08660.1"/>
    <property type="molecule type" value="Genomic_DNA"/>
</dbReference>
<evidence type="ECO:0000313" key="2">
    <source>
        <dbReference type="Proteomes" id="UP000793456"/>
    </source>
</evidence>
<reference evidence="1" key="1">
    <citation type="submission" date="2018-11" db="EMBL/GenBank/DDBJ databases">
        <title>The sequence and de novo assembly of Larimichthys crocea genome using PacBio and Hi-C technologies.</title>
        <authorList>
            <person name="Xu P."/>
            <person name="Chen B."/>
            <person name="Zhou Z."/>
            <person name="Ke Q."/>
            <person name="Wu Y."/>
            <person name="Bai H."/>
            <person name="Pu F."/>
        </authorList>
    </citation>
    <scope>NUCLEOTIDE SEQUENCE</scope>
    <source>
        <tissue evidence="1">Muscle</tissue>
    </source>
</reference>
<accession>A0ACD3QNH9</accession>
<gene>
    <name evidence="1" type="ORF">E3U43_006143</name>
</gene>
<keyword evidence="2" id="KW-1185">Reference proteome</keyword>
<sequence>MRYICNSLVKRARSAHNSQKFVSMLFFHHLKLCNHLKKEKKGKQEGAAFPPKVQIFTEILNHIMKQFNSDGEKNQTILSLLAYCIYRKSKSQKFLTLSYSIVLLKQALSKHRIILKDISGILHFSVNAAAVSSFQICV</sequence>
<protein>
    <submittedName>
        <fullName evidence="1">Uncharacterized protein</fullName>
    </submittedName>
</protein>
<proteinExistence type="predicted"/>